<dbReference type="InterPro" id="IPR000873">
    <property type="entry name" value="AMP-dep_synth/lig_dom"/>
</dbReference>
<feature type="domain" description="AMP-binding enzyme C-terminal" evidence="4">
    <location>
        <begin position="408"/>
        <end position="483"/>
    </location>
</feature>
<evidence type="ECO:0000256" key="2">
    <source>
        <dbReference type="ARBA" id="ARBA00022598"/>
    </source>
</evidence>
<dbReference type="AlphaFoldDB" id="A0A849C139"/>
<reference evidence="5 6" key="1">
    <citation type="submission" date="2020-05" db="EMBL/GenBank/DDBJ databases">
        <title>MicrobeNet Type strains.</title>
        <authorList>
            <person name="Nicholson A.C."/>
        </authorList>
    </citation>
    <scope>NUCLEOTIDE SEQUENCE [LARGE SCALE GENOMIC DNA]</scope>
    <source>
        <strain evidence="5 6">JCM 3224</strain>
    </source>
</reference>
<dbReference type="InterPro" id="IPR025110">
    <property type="entry name" value="AMP-bd_C"/>
</dbReference>
<name>A0A849C139_9NOCA</name>
<dbReference type="Proteomes" id="UP000586827">
    <property type="component" value="Unassembled WGS sequence"/>
</dbReference>
<protein>
    <submittedName>
        <fullName evidence="5">AMP-binding protein</fullName>
    </submittedName>
</protein>
<comment type="caution">
    <text evidence="5">The sequence shown here is derived from an EMBL/GenBank/DDBJ whole genome shotgun (WGS) entry which is preliminary data.</text>
</comment>
<feature type="domain" description="AMP-dependent synthetase/ligase" evidence="3">
    <location>
        <begin position="5"/>
        <end position="347"/>
    </location>
</feature>
<keyword evidence="6" id="KW-1185">Reference proteome</keyword>
<keyword evidence="2" id="KW-0436">Ligase</keyword>
<dbReference type="PANTHER" id="PTHR43201">
    <property type="entry name" value="ACYL-COA SYNTHETASE"/>
    <property type="match status" value="1"/>
</dbReference>
<dbReference type="InterPro" id="IPR020845">
    <property type="entry name" value="AMP-binding_CS"/>
</dbReference>
<evidence type="ECO:0000313" key="6">
    <source>
        <dbReference type="Proteomes" id="UP000586827"/>
    </source>
</evidence>
<dbReference type="SUPFAM" id="SSF56801">
    <property type="entry name" value="Acetyl-CoA synthetase-like"/>
    <property type="match status" value="1"/>
</dbReference>
<dbReference type="EMBL" id="JABELX010000005">
    <property type="protein sequence ID" value="NNH71186.1"/>
    <property type="molecule type" value="Genomic_DNA"/>
</dbReference>
<dbReference type="InterPro" id="IPR045851">
    <property type="entry name" value="AMP-bd_C_sf"/>
</dbReference>
<evidence type="ECO:0000259" key="3">
    <source>
        <dbReference type="Pfam" id="PF00501"/>
    </source>
</evidence>
<dbReference type="Gene3D" id="3.30.300.30">
    <property type="match status" value="1"/>
</dbReference>
<evidence type="ECO:0000313" key="5">
    <source>
        <dbReference type="EMBL" id="NNH71186.1"/>
    </source>
</evidence>
<dbReference type="RefSeq" id="WP_067524381.1">
    <property type="nucleotide sequence ID" value="NZ_JABELX010000005.1"/>
</dbReference>
<dbReference type="Pfam" id="PF13193">
    <property type="entry name" value="AMP-binding_C"/>
    <property type="match status" value="1"/>
</dbReference>
<accession>A0A849C139</accession>
<evidence type="ECO:0000256" key="1">
    <source>
        <dbReference type="ARBA" id="ARBA00006432"/>
    </source>
</evidence>
<dbReference type="Pfam" id="PF00501">
    <property type="entry name" value="AMP-binding"/>
    <property type="match status" value="1"/>
</dbReference>
<comment type="similarity">
    <text evidence="1">Belongs to the ATP-dependent AMP-binding enzyme family.</text>
</comment>
<sequence>MSDTPMIRCGSVERTHPQLQERAARIASGLAGLGVTAGDNIAVVLANSVEFLEISAGISLSGANPVPVNWHWKSEELAHLLTDSAAKAAFVHSDFVSAVDDATAGSLPLIVVDSAAASVPGSHREYESWLAGHEPEGSATAATSGLGMIYTSGTTGKPKGIVREPVSAESMVRMAMGAMARMGLRPGGRTLIPAPLYHTAPNTMGVFAVRLGMDTTILTRFDPEEFLAAIERHRVEQVQMVPTMFTRLLRLPEQVRRSYDLSSLTSIVHSAAPCPQHVKQQMIDWLGPIVTEYYGGSETGPIVWCSAEEWLRHPGTVGAPVDGAAVRIVGPDNREAPVGEVGVVYLKPADYWPGFTYRGDDTKRRDIELDGFVTVGDMGRVDAEGYLYLTDRMSDMVISGGVNIYPAEIEGVLHELPGVADCAVFGIPDEEYGESLAAHIELADGAELTEAGVRDFVRARLAGFKVPRVVVFDDELPREESGKLFKRRLRDRYWRDAATKI</sequence>
<dbReference type="PROSITE" id="PS00455">
    <property type="entry name" value="AMP_BINDING"/>
    <property type="match status" value="1"/>
</dbReference>
<gene>
    <name evidence="5" type="ORF">HLB23_15145</name>
</gene>
<organism evidence="5 6">
    <name type="scientific">Nocardia uniformis</name>
    <dbReference type="NCBI Taxonomy" id="53432"/>
    <lineage>
        <taxon>Bacteria</taxon>
        <taxon>Bacillati</taxon>
        <taxon>Actinomycetota</taxon>
        <taxon>Actinomycetes</taxon>
        <taxon>Mycobacteriales</taxon>
        <taxon>Nocardiaceae</taxon>
        <taxon>Nocardia</taxon>
    </lineage>
</organism>
<evidence type="ECO:0000259" key="4">
    <source>
        <dbReference type="Pfam" id="PF13193"/>
    </source>
</evidence>
<proteinExistence type="inferred from homology"/>
<dbReference type="GO" id="GO:0006631">
    <property type="term" value="P:fatty acid metabolic process"/>
    <property type="evidence" value="ECO:0007669"/>
    <property type="project" value="TreeGrafter"/>
</dbReference>
<dbReference type="InterPro" id="IPR042099">
    <property type="entry name" value="ANL_N_sf"/>
</dbReference>
<dbReference type="PANTHER" id="PTHR43201:SF5">
    <property type="entry name" value="MEDIUM-CHAIN ACYL-COA LIGASE ACSF2, MITOCHONDRIAL"/>
    <property type="match status" value="1"/>
</dbReference>
<dbReference type="GO" id="GO:0031956">
    <property type="term" value="F:medium-chain fatty acid-CoA ligase activity"/>
    <property type="evidence" value="ECO:0007669"/>
    <property type="project" value="TreeGrafter"/>
</dbReference>
<dbReference type="Gene3D" id="3.40.50.12780">
    <property type="entry name" value="N-terminal domain of ligase-like"/>
    <property type="match status" value="1"/>
</dbReference>